<accession>A0A2J8VP77</accession>
<name>A0A2J8VP77_PONAB</name>
<dbReference type="PANTHER" id="PTHR11476:SF6">
    <property type="entry name" value="HISTIDINE--TRNA LIGASE, MITOCHONDRIAL"/>
    <property type="match status" value="1"/>
</dbReference>
<dbReference type="InterPro" id="IPR045864">
    <property type="entry name" value="aa-tRNA-synth_II/BPL/LPL"/>
</dbReference>
<evidence type="ECO:0000256" key="1">
    <source>
        <dbReference type="ARBA" id="ARBA00030619"/>
    </source>
</evidence>
<dbReference type="PANTHER" id="PTHR11476">
    <property type="entry name" value="HISTIDYL-TRNA SYNTHETASE"/>
    <property type="match status" value="1"/>
</dbReference>
<dbReference type="GO" id="GO:0042802">
    <property type="term" value="F:identical protein binding"/>
    <property type="evidence" value="ECO:0007669"/>
    <property type="project" value="TreeGrafter"/>
</dbReference>
<dbReference type="GO" id="GO:0004821">
    <property type="term" value="F:histidine-tRNA ligase activity"/>
    <property type="evidence" value="ECO:0007669"/>
    <property type="project" value="TreeGrafter"/>
</dbReference>
<dbReference type="GO" id="GO:0006427">
    <property type="term" value="P:histidyl-tRNA aminoacylation"/>
    <property type="evidence" value="ECO:0007669"/>
    <property type="project" value="TreeGrafter"/>
</dbReference>
<dbReference type="GO" id="GO:0003723">
    <property type="term" value="F:RNA binding"/>
    <property type="evidence" value="ECO:0007669"/>
    <property type="project" value="TreeGrafter"/>
</dbReference>
<gene>
    <name evidence="2" type="ORF">CR201_G0017436</name>
</gene>
<dbReference type="EMBL" id="NDHI03003414">
    <property type="protein sequence ID" value="PNJ59328.1"/>
    <property type="molecule type" value="Genomic_DNA"/>
</dbReference>
<dbReference type="SUPFAM" id="SSF55681">
    <property type="entry name" value="Class II aaRS and biotin synthetases"/>
    <property type="match status" value="1"/>
</dbReference>
<comment type="caution">
    <text evidence="2">The sequence shown here is derived from an EMBL/GenBank/DDBJ whole genome shotgun (WGS) entry which is preliminary data.</text>
</comment>
<dbReference type="GO" id="GO:0005739">
    <property type="term" value="C:mitochondrion"/>
    <property type="evidence" value="ECO:0007669"/>
    <property type="project" value="TreeGrafter"/>
</dbReference>
<proteinExistence type="predicted"/>
<dbReference type="GO" id="GO:0005829">
    <property type="term" value="C:cytosol"/>
    <property type="evidence" value="ECO:0007669"/>
    <property type="project" value="TreeGrafter"/>
</dbReference>
<protein>
    <recommendedName>
        <fullName evidence="1">Histidyl-tRNA synthetase</fullName>
    </recommendedName>
</protein>
<feature type="non-terminal residue" evidence="2">
    <location>
        <position position="116"/>
    </location>
</feature>
<evidence type="ECO:0000313" key="2">
    <source>
        <dbReference type="EMBL" id="PNJ59328.1"/>
    </source>
</evidence>
<dbReference type="Gene3D" id="3.30.930.10">
    <property type="entry name" value="Bira Bifunctional Protein, Domain 2"/>
    <property type="match status" value="1"/>
</dbReference>
<sequence>MHLLGLLPRRAWASLLSQLLRPPWASCTGAVRCQSQGEESLQVAEAVLTSQLKAHQEKPNFIIKTPKGTRDLSPQHMVVREKILDLVISCFKRHGAKGMDTPAFELKETLTEKYGE</sequence>
<reference evidence="2" key="1">
    <citation type="submission" date="2017-12" db="EMBL/GenBank/DDBJ databases">
        <title>High-resolution comparative analysis of great ape genomes.</title>
        <authorList>
            <person name="Pollen A."/>
            <person name="Hastie A."/>
            <person name="Hormozdiari F."/>
            <person name="Dougherty M."/>
            <person name="Liu R."/>
            <person name="Chaisson M."/>
            <person name="Hoppe E."/>
            <person name="Hill C."/>
            <person name="Pang A."/>
            <person name="Hillier L."/>
            <person name="Baker C."/>
            <person name="Armstrong J."/>
            <person name="Shendure J."/>
            <person name="Paten B."/>
            <person name="Wilson R."/>
            <person name="Chao H."/>
            <person name="Schneider V."/>
            <person name="Ventura M."/>
            <person name="Kronenberg Z."/>
            <person name="Murali S."/>
            <person name="Gordon D."/>
            <person name="Cantsilieris S."/>
            <person name="Munson K."/>
            <person name="Nelson B."/>
            <person name="Raja A."/>
            <person name="Underwood J."/>
            <person name="Diekhans M."/>
            <person name="Fiddes I."/>
            <person name="Haussler D."/>
            <person name="Eichler E."/>
        </authorList>
    </citation>
    <scope>NUCLEOTIDE SEQUENCE [LARGE SCALE GENOMIC DNA]</scope>
    <source>
        <strain evidence="2">Susie</strain>
    </source>
</reference>
<organism evidence="2">
    <name type="scientific">Pongo abelii</name>
    <name type="common">Sumatran orangutan</name>
    <name type="synonym">Pongo pygmaeus abelii</name>
    <dbReference type="NCBI Taxonomy" id="9601"/>
    <lineage>
        <taxon>Eukaryota</taxon>
        <taxon>Metazoa</taxon>
        <taxon>Chordata</taxon>
        <taxon>Craniata</taxon>
        <taxon>Vertebrata</taxon>
        <taxon>Euteleostomi</taxon>
        <taxon>Mammalia</taxon>
        <taxon>Eutheria</taxon>
        <taxon>Euarchontoglires</taxon>
        <taxon>Primates</taxon>
        <taxon>Haplorrhini</taxon>
        <taxon>Catarrhini</taxon>
        <taxon>Hominidae</taxon>
        <taxon>Pongo</taxon>
    </lineage>
</organism>
<dbReference type="AlphaFoldDB" id="A0A2J8VP77"/>